<dbReference type="InterPro" id="IPR011055">
    <property type="entry name" value="Dup_hybrid_motif"/>
</dbReference>
<evidence type="ECO:0000256" key="3">
    <source>
        <dbReference type="SAM" id="SignalP"/>
    </source>
</evidence>
<feature type="signal peptide" evidence="3">
    <location>
        <begin position="1"/>
        <end position="46"/>
    </location>
</feature>
<evidence type="ECO:0000259" key="4">
    <source>
        <dbReference type="Pfam" id="PF01551"/>
    </source>
</evidence>
<dbReference type="AlphaFoldDB" id="A0A6H2C2W0"/>
<dbReference type="RefSeq" id="WP_168696521.1">
    <property type="nucleotide sequence ID" value="NZ_CP051206.1"/>
</dbReference>
<organism evidence="5 6">
    <name type="scientific">Dolichospermum flos-aquae CCAP 1403/13F</name>
    <dbReference type="NCBI Taxonomy" id="315271"/>
    <lineage>
        <taxon>Bacteria</taxon>
        <taxon>Bacillati</taxon>
        <taxon>Cyanobacteriota</taxon>
        <taxon>Cyanophyceae</taxon>
        <taxon>Nostocales</taxon>
        <taxon>Aphanizomenonaceae</taxon>
        <taxon>Dolichospermum</taxon>
    </lineage>
</organism>
<feature type="compositionally biased region" description="Polar residues" evidence="2">
    <location>
        <begin position="119"/>
        <end position="175"/>
    </location>
</feature>
<dbReference type="InterPro" id="IPR016047">
    <property type="entry name" value="M23ase_b-sheet_dom"/>
</dbReference>
<dbReference type="EMBL" id="CP051206">
    <property type="protein sequence ID" value="QJB45671.1"/>
    <property type="molecule type" value="Genomic_DNA"/>
</dbReference>
<dbReference type="GO" id="GO:0004222">
    <property type="term" value="F:metalloendopeptidase activity"/>
    <property type="evidence" value="ECO:0007669"/>
    <property type="project" value="TreeGrafter"/>
</dbReference>
<feature type="region of interest" description="Disordered" evidence="2">
    <location>
        <begin position="80"/>
        <end position="178"/>
    </location>
</feature>
<feature type="compositionally biased region" description="Basic and acidic residues" evidence="2">
    <location>
        <begin position="109"/>
        <end position="118"/>
    </location>
</feature>
<evidence type="ECO:0000313" key="6">
    <source>
        <dbReference type="Proteomes" id="UP000502433"/>
    </source>
</evidence>
<dbReference type="Gene3D" id="2.70.70.10">
    <property type="entry name" value="Glucose Permease (Domain IIA)"/>
    <property type="match status" value="1"/>
</dbReference>
<dbReference type="CDD" id="cd12797">
    <property type="entry name" value="M23_peptidase"/>
    <property type="match status" value="1"/>
</dbReference>
<dbReference type="PANTHER" id="PTHR21666">
    <property type="entry name" value="PEPTIDASE-RELATED"/>
    <property type="match status" value="1"/>
</dbReference>
<evidence type="ECO:0000313" key="5">
    <source>
        <dbReference type="EMBL" id="QJB45671.1"/>
    </source>
</evidence>
<proteinExistence type="predicted"/>
<dbReference type="InterPro" id="IPR050570">
    <property type="entry name" value="Cell_wall_metabolism_enzyme"/>
</dbReference>
<accession>A0A6H2C2W0</accession>
<evidence type="ECO:0000256" key="1">
    <source>
        <dbReference type="ARBA" id="ARBA00022729"/>
    </source>
</evidence>
<feature type="domain" description="M23ase beta-sheet core" evidence="4">
    <location>
        <begin position="434"/>
        <end position="526"/>
    </location>
</feature>
<reference evidence="5 6" key="1">
    <citation type="submission" date="2020-04" db="EMBL/GenBank/DDBJ databases">
        <title>Genome-Wide Identification of 5-Methylcytosine Sites in Bacterial Genomes By High-Throughput Sequencing of MspJI Restriction Fragments.</title>
        <authorList>
            <person name="Wu V."/>
        </authorList>
    </citation>
    <scope>NUCLEOTIDE SEQUENCE [LARGE SCALE GENOMIC DNA]</scope>
    <source>
        <strain evidence="5 6">CCAP 1403/13f</strain>
    </source>
</reference>
<sequence>MTQHHKSAHKNFYYGGTSKRFASRLPAQSLCLLSSFSLLGSGFVTAQTETASIDNIVPTIENSQPAVVTNPVQKETIVPETAKPQPDFSDRQARLKKKLNSKSVAESTEVVRDAKPKGENTQPTASVRISQPKGENTQPTASVRISQPKGENTQPTASVRISQPKGENTQPTASVSEPDPLVKKLPEVAQTTNNSQNTVKDTESSLKDYNNAYIDPTDYKNATTDNYEPPSSVVVTERSSGCSANVVPGQSACAKTTQTPAVAKSKDSSPTWLKKSETAKLPIVSPVRTAITANRNQRENVGEAVATSVSKISQPQNNWRISRTNTSSHTKAAYHANSFIPSPREFSTTKVSSIPIAPQVGSLPAPMIEGNLAPRPSLVSYDFSLASVLPQVPYTNTLAYRGGGGSGIVFPLSMAAPITSLFGWRVHPITGDRRFHAGTDLGAPTGTPILAAAKGQVESANWLGGYGLAVIINHSSAQQSLYGHMSEIFVQPGQWVEPGTVIGRVGSTGNSNGPHLHFEIRHLTQNGWVAVDPGVQLEGGLSQLAQGTQGTKTAQAR</sequence>
<feature type="chain" id="PRO_5026082287" evidence="3">
    <location>
        <begin position="47"/>
        <end position="557"/>
    </location>
</feature>
<name>A0A6H2C2W0_DOLFA</name>
<dbReference type="Pfam" id="PF01551">
    <property type="entry name" value="Peptidase_M23"/>
    <property type="match status" value="1"/>
</dbReference>
<dbReference type="KEGG" id="dfs:HGD76_17340"/>
<keyword evidence="1 3" id="KW-0732">Signal</keyword>
<reference evidence="5 6" key="2">
    <citation type="submission" date="2020-04" db="EMBL/GenBank/DDBJ databases">
        <authorList>
            <person name="Fomenkov A."/>
            <person name="Anton B.P."/>
            <person name="Roberts R.J."/>
        </authorList>
    </citation>
    <scope>NUCLEOTIDE SEQUENCE [LARGE SCALE GENOMIC DNA]</scope>
    <source>
        <strain evidence="5 6">CCAP 1403/13f</strain>
    </source>
</reference>
<gene>
    <name evidence="5" type="ORF">HGD76_17340</name>
</gene>
<dbReference type="PANTHER" id="PTHR21666:SF289">
    <property type="entry name" value="L-ALA--D-GLU ENDOPEPTIDASE"/>
    <property type="match status" value="1"/>
</dbReference>
<dbReference type="Proteomes" id="UP000502433">
    <property type="component" value="Chromosome"/>
</dbReference>
<protein>
    <submittedName>
        <fullName evidence="5">Peptidoglycan DD-metalloendopeptidase family protein</fullName>
    </submittedName>
</protein>
<evidence type="ECO:0000256" key="2">
    <source>
        <dbReference type="SAM" id="MobiDB-lite"/>
    </source>
</evidence>
<dbReference type="SUPFAM" id="SSF51261">
    <property type="entry name" value="Duplicated hybrid motif"/>
    <property type="match status" value="1"/>
</dbReference>